<reference evidence="2 3" key="1">
    <citation type="submission" date="2016-10" db="EMBL/GenBank/DDBJ databases">
        <authorList>
            <person name="de Groot N.N."/>
        </authorList>
    </citation>
    <scope>NUCLEOTIDE SEQUENCE [LARGE SCALE GENOMIC DNA]</scope>
    <source>
        <strain evidence="2 3">DSM 44637</strain>
    </source>
</reference>
<evidence type="ECO:0000313" key="3">
    <source>
        <dbReference type="Proteomes" id="UP000199137"/>
    </source>
</evidence>
<evidence type="ECO:0000313" key="4">
    <source>
        <dbReference type="Proteomes" id="UP000470404"/>
    </source>
</evidence>
<dbReference type="RefSeq" id="WP_037818283.1">
    <property type="nucleotide sequence ID" value="NZ_FOWC01000027.1"/>
</dbReference>
<dbReference type="Proteomes" id="UP000470404">
    <property type="component" value="Unassembled WGS sequence"/>
</dbReference>
<sequence length="87" mass="10362">MTVDLITTRDFEARTGKPVRVQPKPKQNKSQETTKMLLHEELSRARIRDLITEHEAQRPWRQARAARRWSRVARWAASRAERYQPPN</sequence>
<reference evidence="1 4" key="2">
    <citation type="submission" date="2020-01" db="EMBL/GenBank/DDBJ databases">
        <title>Insect and environment-associated Actinomycetes.</title>
        <authorList>
            <person name="Currrie C."/>
            <person name="Chevrette M."/>
            <person name="Carlson C."/>
            <person name="Stubbendieck R."/>
            <person name="Wendt-Pienkowski E."/>
        </authorList>
    </citation>
    <scope>NUCLEOTIDE SEQUENCE [LARGE SCALE GENOMIC DNA]</scope>
    <source>
        <strain evidence="1 4">SID8386</strain>
    </source>
</reference>
<gene>
    <name evidence="1" type="ORF">G3I59_11340</name>
    <name evidence="2" type="ORF">SAMN05421854_12743</name>
</gene>
<dbReference type="OrthoDB" id="3638667at2"/>
<evidence type="ECO:0000313" key="2">
    <source>
        <dbReference type="EMBL" id="SFQ80168.1"/>
    </source>
</evidence>
<protein>
    <submittedName>
        <fullName evidence="2">Uncharacterized protein</fullName>
    </submittedName>
</protein>
<dbReference type="STRING" id="112413.SAMN05421854_12743"/>
<dbReference type="EMBL" id="FOWC01000027">
    <property type="protein sequence ID" value="SFQ80168.1"/>
    <property type="molecule type" value="Genomic_DNA"/>
</dbReference>
<organism evidence="2 3">
    <name type="scientific">Amycolatopsis rubida</name>
    <dbReference type="NCBI Taxonomy" id="112413"/>
    <lineage>
        <taxon>Bacteria</taxon>
        <taxon>Bacillati</taxon>
        <taxon>Actinomycetota</taxon>
        <taxon>Actinomycetes</taxon>
        <taxon>Pseudonocardiales</taxon>
        <taxon>Pseudonocardiaceae</taxon>
        <taxon>Amycolatopsis</taxon>
    </lineage>
</organism>
<dbReference type="EMBL" id="JAAGNC010000065">
    <property type="protein sequence ID" value="NEC56167.1"/>
    <property type="molecule type" value="Genomic_DNA"/>
</dbReference>
<proteinExistence type="predicted"/>
<name>A0A1I6BGV8_9PSEU</name>
<accession>A0A1I6BGV8</accession>
<keyword evidence="4" id="KW-1185">Reference proteome</keyword>
<dbReference type="AlphaFoldDB" id="A0A1I6BGV8"/>
<evidence type="ECO:0000313" key="1">
    <source>
        <dbReference type="EMBL" id="NEC56167.1"/>
    </source>
</evidence>
<dbReference type="Proteomes" id="UP000199137">
    <property type="component" value="Unassembled WGS sequence"/>
</dbReference>